<dbReference type="OrthoDB" id="10468005at2759"/>
<feature type="compositionally biased region" description="Polar residues" evidence="1">
    <location>
        <begin position="289"/>
        <end position="304"/>
    </location>
</feature>
<sequence>MAMKSAQKRLQKSVQKSQRYHESTGSASAFVESADRTSVSSKKSGDCKRDKERKMGKEGNARAYDQGSGSGYGKENGTESKKKAKKTKTEKVSTPKPCVAMSFQLMSNLPSHDMEMIKDAASYSTSSYVSLTDSFEDNSFSDEEILFPLSRHFENLDKDGYGEAVFFEHVPKPRISSRDMNMDVFRGIKKSQAAKQQNAQLRKIEVAKEVADKGGEKEMGAEEEEMKQFELKIKGFAKSLPKVIEGGTIVSTPGWRATLAKKKAESESNRSRSMPKSRDSAGLMDGKKTSNSFDTGGTAETTFDSKSSSRSKYRKQGKVRMDEK</sequence>
<name>A0A9W7LEC3_9STRA</name>
<evidence type="ECO:0000313" key="2">
    <source>
        <dbReference type="EMBL" id="GMI47950.1"/>
    </source>
</evidence>
<feature type="compositionally biased region" description="Polar residues" evidence="1">
    <location>
        <begin position="12"/>
        <end position="27"/>
    </location>
</feature>
<protein>
    <submittedName>
        <fullName evidence="2">Uncharacterized protein</fullName>
    </submittedName>
</protein>
<feature type="compositionally biased region" description="Basic and acidic residues" evidence="1">
    <location>
        <begin position="43"/>
        <end position="60"/>
    </location>
</feature>
<reference evidence="3" key="1">
    <citation type="journal article" date="2023" name="Commun. Biol.">
        <title>Genome analysis of Parmales, the sister group of diatoms, reveals the evolutionary specialization of diatoms from phago-mixotrophs to photoautotrophs.</title>
        <authorList>
            <person name="Ban H."/>
            <person name="Sato S."/>
            <person name="Yoshikawa S."/>
            <person name="Yamada K."/>
            <person name="Nakamura Y."/>
            <person name="Ichinomiya M."/>
            <person name="Sato N."/>
            <person name="Blanc-Mathieu R."/>
            <person name="Endo H."/>
            <person name="Kuwata A."/>
            <person name="Ogata H."/>
        </authorList>
    </citation>
    <scope>NUCLEOTIDE SEQUENCE [LARGE SCALE GENOMIC DNA]</scope>
</reference>
<comment type="caution">
    <text evidence="2">The sequence shown here is derived from an EMBL/GenBank/DDBJ whole genome shotgun (WGS) entry which is preliminary data.</text>
</comment>
<keyword evidence="3" id="KW-1185">Reference proteome</keyword>
<gene>
    <name evidence="2" type="ORF">TrCOL_g8883</name>
</gene>
<organism evidence="2 3">
    <name type="scientific">Triparma columacea</name>
    <dbReference type="NCBI Taxonomy" id="722753"/>
    <lineage>
        <taxon>Eukaryota</taxon>
        <taxon>Sar</taxon>
        <taxon>Stramenopiles</taxon>
        <taxon>Ochrophyta</taxon>
        <taxon>Bolidophyceae</taxon>
        <taxon>Parmales</taxon>
        <taxon>Triparmaceae</taxon>
        <taxon>Triparma</taxon>
    </lineage>
</organism>
<evidence type="ECO:0000256" key="1">
    <source>
        <dbReference type="SAM" id="MobiDB-lite"/>
    </source>
</evidence>
<dbReference type="AlphaFoldDB" id="A0A9W7LEC3"/>
<dbReference type="Proteomes" id="UP001165065">
    <property type="component" value="Unassembled WGS sequence"/>
</dbReference>
<accession>A0A9W7LEC3</accession>
<proteinExistence type="predicted"/>
<feature type="compositionally biased region" description="Basic residues" evidence="1">
    <location>
        <begin position="309"/>
        <end position="318"/>
    </location>
</feature>
<dbReference type="EMBL" id="BRYA01000366">
    <property type="protein sequence ID" value="GMI47950.1"/>
    <property type="molecule type" value="Genomic_DNA"/>
</dbReference>
<feature type="region of interest" description="Disordered" evidence="1">
    <location>
        <begin position="1"/>
        <end position="93"/>
    </location>
</feature>
<feature type="compositionally biased region" description="Basic and acidic residues" evidence="1">
    <location>
        <begin position="76"/>
        <end position="93"/>
    </location>
</feature>
<feature type="region of interest" description="Disordered" evidence="1">
    <location>
        <begin position="258"/>
        <end position="324"/>
    </location>
</feature>
<feature type="compositionally biased region" description="Basic residues" evidence="1">
    <location>
        <begin position="1"/>
        <end position="11"/>
    </location>
</feature>
<evidence type="ECO:0000313" key="3">
    <source>
        <dbReference type="Proteomes" id="UP001165065"/>
    </source>
</evidence>